<keyword evidence="3 5" id="KW-0560">Oxidoreductase</keyword>
<gene>
    <name evidence="7" type="primary">TSA1_2</name>
    <name evidence="7" type="ORF">HK105_204556</name>
</gene>
<keyword evidence="8" id="KW-1185">Reference proteome</keyword>
<dbReference type="CDD" id="cd03015">
    <property type="entry name" value="PRX_Typ2cys"/>
    <property type="match status" value="1"/>
</dbReference>
<evidence type="ECO:0000313" key="7">
    <source>
        <dbReference type="EMBL" id="KAL2915855.1"/>
    </source>
</evidence>
<dbReference type="EC" id="1.11.1.24" evidence="7"/>
<protein>
    <submittedName>
        <fullName evidence="7">CTPxI</fullName>
        <ecNumber evidence="7">1.11.1.24</ecNumber>
    </submittedName>
</protein>
<dbReference type="InterPro" id="IPR024706">
    <property type="entry name" value="Peroxiredoxin_AhpC-typ"/>
</dbReference>
<accession>A0ABR4N8M5</accession>
<evidence type="ECO:0000259" key="6">
    <source>
        <dbReference type="PROSITE" id="PS51352"/>
    </source>
</evidence>
<dbReference type="GO" id="GO:0140824">
    <property type="term" value="F:thioredoxin-dependent peroxiredoxin activity"/>
    <property type="evidence" value="ECO:0007669"/>
    <property type="project" value="UniProtKB-EC"/>
</dbReference>
<name>A0ABR4N8M5_9FUNG</name>
<evidence type="ECO:0000256" key="4">
    <source>
        <dbReference type="ARBA" id="ARBA00023284"/>
    </source>
</evidence>
<dbReference type="EMBL" id="JADGIZ020000020">
    <property type="protein sequence ID" value="KAL2915855.1"/>
    <property type="molecule type" value="Genomic_DNA"/>
</dbReference>
<keyword evidence="4 5" id="KW-0676">Redox-active center</keyword>
<dbReference type="PANTHER" id="PTHR10681:SF171">
    <property type="entry name" value="PEROXIREDOXIN 4"/>
    <property type="match status" value="1"/>
</dbReference>
<dbReference type="Pfam" id="PF00578">
    <property type="entry name" value="AhpC-TSA"/>
    <property type="match status" value="1"/>
</dbReference>
<dbReference type="Proteomes" id="UP001527925">
    <property type="component" value="Unassembled WGS sequence"/>
</dbReference>
<sequence length="212" mass="23610">MHHIARVQHPAPAWSARAVVNKQFVNLSSQDFAGKWLVLFFYPLDFTFVCPTEIIAFSERIEEFRKLNAEVVGASIDSVHSHLAWINMPRKEGGLGHMNIPLISDVTKNIAHEYGVLVDSGKDIGLALRGTFIIDPKGIVRQITINDTPVGRSVDETLRLVEALQFADEHGRIHTLIPGAQEVCPAGWKKGQKSMVADPVKSKDYFRSVNDN</sequence>
<dbReference type="PANTHER" id="PTHR10681">
    <property type="entry name" value="THIOREDOXIN PEROXIDASE"/>
    <property type="match status" value="1"/>
</dbReference>
<dbReference type="Gene3D" id="3.40.30.10">
    <property type="entry name" value="Glutaredoxin"/>
    <property type="match status" value="1"/>
</dbReference>
<evidence type="ECO:0000313" key="8">
    <source>
        <dbReference type="Proteomes" id="UP001527925"/>
    </source>
</evidence>
<dbReference type="Pfam" id="PF10417">
    <property type="entry name" value="1-cysPrx_C"/>
    <property type="match status" value="1"/>
</dbReference>
<dbReference type="InterPro" id="IPR050217">
    <property type="entry name" value="Peroxiredoxin"/>
</dbReference>
<dbReference type="InterPro" id="IPR036249">
    <property type="entry name" value="Thioredoxin-like_sf"/>
</dbReference>
<feature type="domain" description="Thioredoxin" evidence="6">
    <location>
        <begin position="5"/>
        <end position="166"/>
    </location>
</feature>
<comment type="caution">
    <text evidence="7">The sequence shown here is derived from an EMBL/GenBank/DDBJ whole genome shotgun (WGS) entry which is preliminary data.</text>
</comment>
<dbReference type="InterPro" id="IPR013766">
    <property type="entry name" value="Thioredoxin_domain"/>
</dbReference>
<evidence type="ECO:0000256" key="5">
    <source>
        <dbReference type="PIRNR" id="PIRNR000239"/>
    </source>
</evidence>
<comment type="function">
    <text evidence="5">Thiol-specific peroxidase that catalyzes the reduction of hydrogen peroxide and organic hydroperoxides to water and alcohols, respectively.</text>
</comment>
<evidence type="ECO:0000256" key="1">
    <source>
        <dbReference type="ARBA" id="ARBA00022559"/>
    </source>
</evidence>
<dbReference type="PROSITE" id="PS51352">
    <property type="entry name" value="THIOREDOXIN_2"/>
    <property type="match status" value="1"/>
</dbReference>
<dbReference type="SUPFAM" id="SSF52833">
    <property type="entry name" value="Thioredoxin-like"/>
    <property type="match status" value="1"/>
</dbReference>
<keyword evidence="1 5" id="KW-0575">Peroxidase</keyword>
<proteinExistence type="inferred from homology"/>
<organism evidence="7 8">
    <name type="scientific">Polyrhizophydium stewartii</name>
    <dbReference type="NCBI Taxonomy" id="2732419"/>
    <lineage>
        <taxon>Eukaryota</taxon>
        <taxon>Fungi</taxon>
        <taxon>Fungi incertae sedis</taxon>
        <taxon>Chytridiomycota</taxon>
        <taxon>Chytridiomycota incertae sedis</taxon>
        <taxon>Chytridiomycetes</taxon>
        <taxon>Rhizophydiales</taxon>
        <taxon>Rhizophydiales incertae sedis</taxon>
        <taxon>Polyrhizophydium</taxon>
    </lineage>
</organism>
<comment type="similarity">
    <text evidence="5">Belongs to the peroxiredoxin family.</text>
</comment>
<dbReference type="InterPro" id="IPR000866">
    <property type="entry name" value="AhpC/TSA"/>
</dbReference>
<keyword evidence="2 5" id="KW-0049">Antioxidant</keyword>
<evidence type="ECO:0000256" key="2">
    <source>
        <dbReference type="ARBA" id="ARBA00022862"/>
    </source>
</evidence>
<reference evidence="7 8" key="1">
    <citation type="submission" date="2023-09" db="EMBL/GenBank/DDBJ databases">
        <title>Pangenome analysis of Batrachochytrium dendrobatidis and related Chytrids.</title>
        <authorList>
            <person name="Yacoub M.N."/>
            <person name="Stajich J.E."/>
            <person name="James T.Y."/>
        </authorList>
    </citation>
    <scope>NUCLEOTIDE SEQUENCE [LARGE SCALE GENOMIC DNA]</scope>
    <source>
        <strain evidence="7 8">JEL0888</strain>
    </source>
</reference>
<evidence type="ECO:0000256" key="3">
    <source>
        <dbReference type="ARBA" id="ARBA00023002"/>
    </source>
</evidence>
<dbReference type="InterPro" id="IPR019479">
    <property type="entry name" value="Peroxiredoxin_C"/>
</dbReference>
<dbReference type="PIRSF" id="PIRSF000239">
    <property type="entry name" value="AHPC"/>
    <property type="match status" value="1"/>
</dbReference>